<dbReference type="OrthoDB" id="1712633at2759"/>
<evidence type="ECO:0000313" key="1">
    <source>
        <dbReference type="EMBL" id="KAF9673812.1"/>
    </source>
</evidence>
<keyword evidence="2" id="KW-1185">Reference proteome</keyword>
<reference evidence="1 2" key="1">
    <citation type="submission" date="2020-10" db="EMBL/GenBank/DDBJ databases">
        <title>Plant Genome Project.</title>
        <authorList>
            <person name="Zhang R.-G."/>
        </authorList>
    </citation>
    <scope>NUCLEOTIDE SEQUENCE [LARGE SCALE GENOMIC DNA]</scope>
    <source>
        <strain evidence="1">FAFU-HL-1</strain>
        <tissue evidence="1">Leaf</tissue>
    </source>
</reference>
<dbReference type="AlphaFoldDB" id="A0A835JQ06"/>
<accession>A0A835JQ06</accession>
<dbReference type="Proteomes" id="UP000657918">
    <property type="component" value="Unassembled WGS sequence"/>
</dbReference>
<organism evidence="1 2">
    <name type="scientific">Salix dunnii</name>
    <dbReference type="NCBI Taxonomy" id="1413687"/>
    <lineage>
        <taxon>Eukaryota</taxon>
        <taxon>Viridiplantae</taxon>
        <taxon>Streptophyta</taxon>
        <taxon>Embryophyta</taxon>
        <taxon>Tracheophyta</taxon>
        <taxon>Spermatophyta</taxon>
        <taxon>Magnoliopsida</taxon>
        <taxon>eudicotyledons</taxon>
        <taxon>Gunneridae</taxon>
        <taxon>Pentapetalae</taxon>
        <taxon>rosids</taxon>
        <taxon>fabids</taxon>
        <taxon>Malpighiales</taxon>
        <taxon>Salicaceae</taxon>
        <taxon>Saliceae</taxon>
        <taxon>Salix</taxon>
    </lineage>
</organism>
<dbReference type="EMBL" id="JADGMS010000010">
    <property type="protein sequence ID" value="KAF9673812.1"/>
    <property type="molecule type" value="Genomic_DNA"/>
</dbReference>
<proteinExistence type="predicted"/>
<gene>
    <name evidence="1" type="ORF">SADUNF_Sadunf10G0062900</name>
</gene>
<name>A0A835JQ06_9ROSI</name>
<protein>
    <submittedName>
        <fullName evidence="1">Uncharacterized protein</fullName>
    </submittedName>
</protein>
<comment type="caution">
    <text evidence="1">The sequence shown here is derived from an EMBL/GenBank/DDBJ whole genome shotgun (WGS) entry which is preliminary data.</text>
</comment>
<evidence type="ECO:0000313" key="2">
    <source>
        <dbReference type="Proteomes" id="UP000657918"/>
    </source>
</evidence>
<sequence>MHTIYSLTEAINLVTKTETQLERTRITGATRTPDAMHVHATSNKGKFPLNPPLAIFNFTKGPSSNIIPIMTIGAVPPEAPRNPYSRPALDKCYRYGQPGHCFDQCPK</sequence>